<dbReference type="AlphaFoldDB" id="A0A4Y7KPC0"/>
<organism evidence="6 7">
    <name type="scientific">Papaver somniferum</name>
    <name type="common">Opium poppy</name>
    <dbReference type="NCBI Taxonomy" id="3469"/>
    <lineage>
        <taxon>Eukaryota</taxon>
        <taxon>Viridiplantae</taxon>
        <taxon>Streptophyta</taxon>
        <taxon>Embryophyta</taxon>
        <taxon>Tracheophyta</taxon>
        <taxon>Spermatophyta</taxon>
        <taxon>Magnoliopsida</taxon>
        <taxon>Ranunculales</taxon>
        <taxon>Papaveraceae</taxon>
        <taxon>Papaveroideae</taxon>
        <taxon>Papaver</taxon>
    </lineage>
</organism>
<dbReference type="Proteomes" id="UP000316621">
    <property type="component" value="Chromosome 8"/>
</dbReference>
<protein>
    <recommendedName>
        <fullName evidence="1">peptidylprolyl isomerase</fullName>
        <ecNumber evidence="1">5.2.1.8</ecNumber>
    </recommendedName>
</protein>
<dbReference type="SUPFAM" id="SSF50891">
    <property type="entry name" value="Cyclophilin-like"/>
    <property type="match status" value="1"/>
</dbReference>
<evidence type="ECO:0000259" key="5">
    <source>
        <dbReference type="PROSITE" id="PS50072"/>
    </source>
</evidence>
<evidence type="ECO:0000256" key="2">
    <source>
        <dbReference type="ARBA" id="ARBA00023110"/>
    </source>
</evidence>
<keyword evidence="4" id="KW-0413">Isomerase</keyword>
<dbReference type="Gene3D" id="2.40.100.10">
    <property type="entry name" value="Cyclophilin-like"/>
    <property type="match status" value="1"/>
</dbReference>
<dbReference type="InterPro" id="IPR029000">
    <property type="entry name" value="Cyclophilin-like_dom_sf"/>
</dbReference>
<dbReference type="EMBL" id="CM010722">
    <property type="protein sequence ID" value="RZC74190.1"/>
    <property type="molecule type" value="Genomic_DNA"/>
</dbReference>
<dbReference type="PROSITE" id="PS50072">
    <property type="entry name" value="CSA_PPIASE_2"/>
    <property type="match status" value="1"/>
</dbReference>
<accession>A0A4Y7KPC0</accession>
<dbReference type="OMA" id="WHNGHEN"/>
<feature type="domain" description="PPIase cyclophilin-type" evidence="5">
    <location>
        <begin position="42"/>
        <end position="139"/>
    </location>
</feature>
<proteinExistence type="predicted"/>
<evidence type="ECO:0000256" key="1">
    <source>
        <dbReference type="ARBA" id="ARBA00013194"/>
    </source>
</evidence>
<keyword evidence="7" id="KW-1185">Reference proteome</keyword>
<evidence type="ECO:0000313" key="6">
    <source>
        <dbReference type="EMBL" id="RZC74190.1"/>
    </source>
</evidence>
<gene>
    <name evidence="6" type="ORF">C5167_049667</name>
</gene>
<evidence type="ECO:0000256" key="3">
    <source>
        <dbReference type="ARBA" id="ARBA00023186"/>
    </source>
</evidence>
<sequence length="139" mass="16654">MTVWSFQIHSYGMLKFPWFVEDNQTTIFEIHILAKVRLCITDIHIQLYPDEWPNTVENFTTHWHNGHENDNLIFHRVINGLIIQNVDPLGERTVEQSIWGRDFMDEFQEREKVKTDNEDEPYQDVKLLNVNIAKFCIYS</sequence>
<keyword evidence="2" id="KW-0697">Rotamase</keyword>
<keyword evidence="3" id="KW-0143">Chaperone</keyword>
<dbReference type="STRING" id="3469.A0A4Y7KPC0"/>
<reference evidence="6 7" key="1">
    <citation type="journal article" date="2018" name="Science">
        <title>The opium poppy genome and morphinan production.</title>
        <authorList>
            <person name="Guo L."/>
            <person name="Winzer T."/>
            <person name="Yang X."/>
            <person name="Li Y."/>
            <person name="Ning Z."/>
            <person name="He Z."/>
            <person name="Teodor R."/>
            <person name="Lu Y."/>
            <person name="Bowser T.A."/>
            <person name="Graham I.A."/>
            <person name="Ye K."/>
        </authorList>
    </citation>
    <scope>NUCLEOTIDE SEQUENCE [LARGE SCALE GENOMIC DNA]</scope>
    <source>
        <strain evidence="7">cv. HN1</strain>
        <tissue evidence="6">Leaves</tissue>
    </source>
</reference>
<dbReference type="Pfam" id="PF00160">
    <property type="entry name" value="Pro_isomerase"/>
    <property type="match status" value="1"/>
</dbReference>
<evidence type="ECO:0000313" key="7">
    <source>
        <dbReference type="Proteomes" id="UP000316621"/>
    </source>
</evidence>
<dbReference type="GO" id="GO:0003755">
    <property type="term" value="F:peptidyl-prolyl cis-trans isomerase activity"/>
    <property type="evidence" value="ECO:0007669"/>
    <property type="project" value="UniProtKB-KW"/>
</dbReference>
<dbReference type="EC" id="5.2.1.8" evidence="1"/>
<name>A0A4Y7KPC0_PAPSO</name>
<dbReference type="Gramene" id="RZC74190">
    <property type="protein sequence ID" value="RZC74190"/>
    <property type="gene ID" value="C5167_049667"/>
</dbReference>
<dbReference type="PANTHER" id="PTHR45625:SF4">
    <property type="entry name" value="PEPTIDYLPROLYL ISOMERASE DOMAIN AND WD REPEAT-CONTAINING PROTEIN 1"/>
    <property type="match status" value="1"/>
</dbReference>
<dbReference type="InterPro" id="IPR044666">
    <property type="entry name" value="Cyclophilin_A-like"/>
</dbReference>
<evidence type="ECO:0000256" key="4">
    <source>
        <dbReference type="ARBA" id="ARBA00023235"/>
    </source>
</evidence>
<dbReference type="PANTHER" id="PTHR45625">
    <property type="entry name" value="PEPTIDYL-PROLYL CIS-TRANS ISOMERASE-RELATED"/>
    <property type="match status" value="1"/>
</dbReference>
<dbReference type="InterPro" id="IPR002130">
    <property type="entry name" value="Cyclophilin-type_PPIase_dom"/>
</dbReference>